<dbReference type="NCBIfam" id="NF002469">
    <property type="entry name" value="PRK01712.1"/>
    <property type="match status" value="1"/>
</dbReference>
<comment type="function">
    <text evidence="5">A translational regulator that binds mRNA to regulate translation initiation and/or mRNA stability. Usually binds in the 5'-UTR at or near the Shine-Dalgarno sequence preventing ribosome-binding, thus repressing translation. Its main target seems to be the major flagellin gene, while its function is anatagonized by FliW.</text>
</comment>
<dbReference type="InterPro" id="IPR036107">
    <property type="entry name" value="CsrA_sf"/>
</dbReference>
<keyword evidence="3 5" id="KW-0810">Translation regulation</keyword>
<comment type="subunit">
    <text evidence="5">Homodimer; the beta-strands of each monomer intercalate to form a hydrophobic core, while the alpha-helices form wings that extend away from the core.</text>
</comment>
<dbReference type="EMBL" id="APVL01000005">
    <property type="protein sequence ID" value="EWG11494.1"/>
    <property type="molecule type" value="Genomic_DNA"/>
</dbReference>
<dbReference type="Pfam" id="PF02599">
    <property type="entry name" value="CsrA"/>
    <property type="match status" value="1"/>
</dbReference>
<dbReference type="PANTHER" id="PTHR34984">
    <property type="entry name" value="CARBON STORAGE REGULATOR"/>
    <property type="match status" value="1"/>
</dbReference>
<dbReference type="RefSeq" id="WP_035329177.1">
    <property type="nucleotide sequence ID" value="NZ_APVL01000005.1"/>
</dbReference>
<evidence type="ECO:0000313" key="6">
    <source>
        <dbReference type="EMBL" id="EWG11494.1"/>
    </source>
</evidence>
<evidence type="ECO:0000256" key="1">
    <source>
        <dbReference type="ARBA" id="ARBA00022490"/>
    </source>
</evidence>
<dbReference type="NCBIfam" id="TIGR00202">
    <property type="entry name" value="csrA"/>
    <property type="match status" value="1"/>
</dbReference>
<dbReference type="GO" id="GO:0006109">
    <property type="term" value="P:regulation of carbohydrate metabolic process"/>
    <property type="evidence" value="ECO:0007669"/>
    <property type="project" value="InterPro"/>
</dbReference>
<dbReference type="Proteomes" id="UP000019270">
    <property type="component" value="Unassembled WGS sequence"/>
</dbReference>
<dbReference type="FunFam" id="2.60.40.4380:FF:000002">
    <property type="entry name" value="Translational regulator CsrA"/>
    <property type="match status" value="1"/>
</dbReference>
<dbReference type="GO" id="GO:0044781">
    <property type="term" value="P:bacterial-type flagellum organization"/>
    <property type="evidence" value="ECO:0007669"/>
    <property type="project" value="UniProtKB-KW"/>
</dbReference>
<protein>
    <recommendedName>
        <fullName evidence="5">Translational regulator CsrA</fullName>
    </recommendedName>
</protein>
<accession>W7LHC5</accession>
<comment type="caution">
    <text evidence="6">The sequence shown here is derived from an EMBL/GenBank/DDBJ whole genome shotgun (WGS) entry which is preliminary data.</text>
</comment>
<dbReference type="GO" id="GO:0045947">
    <property type="term" value="P:negative regulation of translational initiation"/>
    <property type="evidence" value="ECO:0007669"/>
    <property type="project" value="UniProtKB-UniRule"/>
</dbReference>
<dbReference type="Gene3D" id="2.60.40.4380">
    <property type="entry name" value="Translational regulator CsrA"/>
    <property type="match status" value="1"/>
</dbReference>
<evidence type="ECO:0000313" key="7">
    <source>
        <dbReference type="Proteomes" id="UP000019270"/>
    </source>
</evidence>
<evidence type="ECO:0000256" key="2">
    <source>
        <dbReference type="ARBA" id="ARBA00022491"/>
    </source>
</evidence>
<proteinExistence type="inferred from homology"/>
<organism evidence="6 7">
    <name type="scientific">Cytobacillus firmus DS1</name>
    <dbReference type="NCBI Taxonomy" id="1307436"/>
    <lineage>
        <taxon>Bacteria</taxon>
        <taxon>Bacillati</taxon>
        <taxon>Bacillota</taxon>
        <taxon>Bacilli</taxon>
        <taxon>Bacillales</taxon>
        <taxon>Bacillaceae</taxon>
        <taxon>Cytobacillus</taxon>
    </lineage>
</organism>
<reference evidence="7" key="1">
    <citation type="submission" date="2013-03" db="EMBL/GenBank/DDBJ databases">
        <title>Draft genome sequence of Bacillus firmus DS1.</title>
        <authorList>
            <person name="Peng D."/>
            <person name="Zhu L."/>
            <person name="Sun M."/>
        </authorList>
    </citation>
    <scope>NUCLEOTIDE SEQUENCE [LARGE SCALE GENOMIC DNA]</scope>
    <source>
        <strain evidence="7">DS1</strain>
    </source>
</reference>
<comment type="subcellular location">
    <subcellularLocation>
        <location evidence="5">Cytoplasm</location>
    </subcellularLocation>
</comment>
<dbReference type="HAMAP" id="MF_00167">
    <property type="entry name" value="CsrA"/>
    <property type="match status" value="1"/>
</dbReference>
<sequence>MLVLTRKPNEAIRIGDEITIKILSIDGDQIKIGIDAPKNVDIHRQEIYLAIQQENKQAAEVSINILESFTKQLKK</sequence>
<evidence type="ECO:0000256" key="4">
    <source>
        <dbReference type="ARBA" id="ARBA00022884"/>
    </source>
</evidence>
<dbReference type="InterPro" id="IPR003751">
    <property type="entry name" value="CsrA"/>
</dbReference>
<keyword evidence="2 5" id="KW-0678">Repressor</keyword>
<dbReference type="GO" id="GO:1902208">
    <property type="term" value="P:regulation of bacterial-type flagellum assembly"/>
    <property type="evidence" value="ECO:0007669"/>
    <property type="project" value="UniProtKB-UniRule"/>
</dbReference>
<dbReference type="PATRIC" id="fig|1307436.3.peg.1713"/>
<dbReference type="GO" id="GO:0005829">
    <property type="term" value="C:cytosol"/>
    <property type="evidence" value="ECO:0007669"/>
    <property type="project" value="TreeGrafter"/>
</dbReference>
<dbReference type="eggNOG" id="COG1551">
    <property type="taxonomic scope" value="Bacteria"/>
</dbReference>
<name>W7LHC5_CYTFI</name>
<reference evidence="6 7" key="2">
    <citation type="journal article" date="2016" name="Sci. Rep.">
        <title>A novel serine protease, Sep1, from Bacillus firmus DS-1 has nematicidal activity and degrades multiple intestinal-associated nematode proteins.</title>
        <authorList>
            <person name="Geng C."/>
            <person name="Nie X."/>
            <person name="Tang Z."/>
            <person name="Zhang Y."/>
            <person name="Lin J."/>
            <person name="Sun M."/>
            <person name="Peng D."/>
        </authorList>
    </citation>
    <scope>NUCLEOTIDE SEQUENCE [LARGE SCALE GENOMIC DNA]</scope>
    <source>
        <strain evidence="6 7">DS1</strain>
    </source>
</reference>
<comment type="similarity">
    <text evidence="5">Belongs to the CsrA/RsmA family.</text>
</comment>
<keyword evidence="5" id="KW-1005">Bacterial flagellum biogenesis</keyword>
<dbReference type="OrthoDB" id="9809061at2"/>
<dbReference type="PANTHER" id="PTHR34984:SF1">
    <property type="entry name" value="CARBON STORAGE REGULATOR"/>
    <property type="match status" value="1"/>
</dbReference>
<dbReference type="AlphaFoldDB" id="W7LHC5"/>
<keyword evidence="4 5" id="KW-0694">RNA-binding</keyword>
<evidence type="ECO:0000256" key="3">
    <source>
        <dbReference type="ARBA" id="ARBA00022845"/>
    </source>
</evidence>
<keyword evidence="1 5" id="KW-0963">Cytoplasm</keyword>
<dbReference type="GO" id="GO:0006402">
    <property type="term" value="P:mRNA catabolic process"/>
    <property type="evidence" value="ECO:0007669"/>
    <property type="project" value="InterPro"/>
</dbReference>
<gene>
    <name evidence="5" type="primary">csrA</name>
    <name evidence="6" type="ORF">PBF_08078</name>
</gene>
<dbReference type="GO" id="GO:0048027">
    <property type="term" value="F:mRNA 5'-UTR binding"/>
    <property type="evidence" value="ECO:0007669"/>
    <property type="project" value="UniProtKB-UniRule"/>
</dbReference>
<dbReference type="SUPFAM" id="SSF117130">
    <property type="entry name" value="CsrA-like"/>
    <property type="match status" value="1"/>
</dbReference>
<evidence type="ECO:0000256" key="5">
    <source>
        <dbReference type="HAMAP-Rule" id="MF_00167"/>
    </source>
</evidence>